<reference evidence="8" key="2">
    <citation type="submission" date="2022-04" db="EMBL/GenBank/DDBJ databases">
        <title>Antimicrobial genetic elements in methicillin-resistant Macrococcus armenti.</title>
        <authorList>
            <person name="Keller J.E."/>
            <person name="Schwendener S."/>
            <person name="Pantucek R."/>
            <person name="Perreten V."/>
        </authorList>
    </citation>
    <scope>NUCLEOTIDE SEQUENCE</scope>
    <source>
        <strain evidence="8">CCM 2609</strain>
    </source>
</reference>
<protein>
    <recommendedName>
        <fullName evidence="5">2-dehydropantoate 2-reductase</fullName>
        <ecNumber evidence="5">1.1.1.169</ecNumber>
    </recommendedName>
    <alternativeName>
        <fullName evidence="5">Ketopantoate reductase</fullName>
    </alternativeName>
</protein>
<dbReference type="InterPro" id="IPR036291">
    <property type="entry name" value="NAD(P)-bd_dom_sf"/>
</dbReference>
<name>A0ABY4A034_9STAP</name>
<dbReference type="InterPro" id="IPR013332">
    <property type="entry name" value="KPR_N"/>
</dbReference>
<comment type="pathway">
    <text evidence="5">Cofactor biosynthesis; (R)-pantothenate biosynthesis; (R)-pantoate from 3-methyl-2-oxobutanoate: step 2/2.</text>
</comment>
<dbReference type="InterPro" id="IPR003710">
    <property type="entry name" value="ApbA"/>
</dbReference>
<feature type="domain" description="Ketopantoate reductase C-terminal" evidence="7">
    <location>
        <begin position="160"/>
        <end position="283"/>
    </location>
</feature>
<dbReference type="Pfam" id="PF02558">
    <property type="entry name" value="ApbA"/>
    <property type="match status" value="1"/>
</dbReference>
<accession>A0ABY4A034</accession>
<evidence type="ECO:0000256" key="3">
    <source>
        <dbReference type="ARBA" id="ARBA00023002"/>
    </source>
</evidence>
<evidence type="ECO:0000259" key="7">
    <source>
        <dbReference type="Pfam" id="PF08546"/>
    </source>
</evidence>
<dbReference type="PANTHER" id="PTHR21708:SF26">
    <property type="entry name" value="2-DEHYDROPANTOATE 2-REDUCTASE"/>
    <property type="match status" value="1"/>
</dbReference>
<gene>
    <name evidence="8" type="ORF">MRZ06_05495</name>
</gene>
<sequence>MQKHAIIGAGAVGSILYYLLKDNHEIDIDIYAKEVRKLYITKNDEPIETNKKTKILPSKTQYDTIYICVKATATKTLIEDVLNMCHDHTNIIICQNGISQVDLFNHPYTYHAVVYISGQKKNDEVVYFQDNTLILPDDDKLITLKQCTDLSQLNIVLDENHQEKQWFKLLVNLGINTITALTKNTAQVLEQKQIESLTEQLLAEGYTVARHHGIALGEETIEDIMAIYKTYHPLMGTSMYYDVCENRLTEFEYIQGYIHHLASSYQLLTPILNTVTALLAGYQYKRK</sequence>
<dbReference type="InterPro" id="IPR013752">
    <property type="entry name" value="KPA_reductase"/>
</dbReference>
<dbReference type="NCBIfam" id="TIGR00745">
    <property type="entry name" value="apbA_panE"/>
    <property type="match status" value="1"/>
</dbReference>
<keyword evidence="3 5" id="KW-0560">Oxidoreductase</keyword>
<dbReference type="Gene3D" id="1.10.1040.10">
    <property type="entry name" value="N-(1-d-carboxylethyl)-l-norvaline Dehydrogenase, domain 2"/>
    <property type="match status" value="1"/>
</dbReference>
<evidence type="ECO:0000256" key="5">
    <source>
        <dbReference type="RuleBase" id="RU362068"/>
    </source>
</evidence>
<evidence type="ECO:0000256" key="2">
    <source>
        <dbReference type="ARBA" id="ARBA00022857"/>
    </source>
</evidence>
<keyword evidence="9" id="KW-1185">Reference proteome</keyword>
<comment type="similarity">
    <text evidence="1 5">Belongs to the ketopantoate reductase family.</text>
</comment>
<dbReference type="Pfam" id="PF08546">
    <property type="entry name" value="ApbA_C"/>
    <property type="match status" value="1"/>
</dbReference>
<evidence type="ECO:0000256" key="1">
    <source>
        <dbReference type="ARBA" id="ARBA00007870"/>
    </source>
</evidence>
<dbReference type="InterPro" id="IPR013328">
    <property type="entry name" value="6PGD_dom2"/>
</dbReference>
<reference evidence="8" key="1">
    <citation type="submission" date="2022-03" db="EMBL/GenBank/DDBJ databases">
        <authorList>
            <person name="Vrbovska V."/>
            <person name="Kovarovic V."/>
            <person name="Botka T."/>
            <person name="Pantucek R."/>
        </authorList>
    </citation>
    <scope>NUCLEOTIDE SEQUENCE</scope>
    <source>
        <strain evidence="8">CCM 2609</strain>
    </source>
</reference>
<proteinExistence type="inferred from homology"/>
<dbReference type="InterPro" id="IPR008927">
    <property type="entry name" value="6-PGluconate_DH-like_C_sf"/>
</dbReference>
<feature type="domain" description="Ketopantoate reductase N-terminal" evidence="6">
    <location>
        <begin position="5"/>
        <end position="131"/>
    </location>
</feature>
<dbReference type="RefSeq" id="WP_243367226.1">
    <property type="nucleotide sequence ID" value="NZ_CP094348.1"/>
</dbReference>
<evidence type="ECO:0000256" key="4">
    <source>
        <dbReference type="ARBA" id="ARBA00048640"/>
    </source>
</evidence>
<dbReference type="Gene3D" id="3.40.50.720">
    <property type="entry name" value="NAD(P)-binding Rossmann-like Domain"/>
    <property type="match status" value="1"/>
</dbReference>
<evidence type="ECO:0000313" key="9">
    <source>
        <dbReference type="Proteomes" id="UP000830343"/>
    </source>
</evidence>
<keyword evidence="2 5" id="KW-0521">NADP</keyword>
<comment type="catalytic activity">
    <reaction evidence="5">
        <text>(R)-pantoate + NADP(+) = 2-dehydropantoate + NADPH + H(+)</text>
        <dbReference type="Rhea" id="RHEA:16233"/>
        <dbReference type="ChEBI" id="CHEBI:11561"/>
        <dbReference type="ChEBI" id="CHEBI:15378"/>
        <dbReference type="ChEBI" id="CHEBI:15980"/>
        <dbReference type="ChEBI" id="CHEBI:57783"/>
        <dbReference type="ChEBI" id="CHEBI:58349"/>
        <dbReference type="EC" id="1.1.1.169"/>
    </reaction>
</comment>
<dbReference type="PANTHER" id="PTHR21708">
    <property type="entry name" value="PROBABLE 2-DEHYDROPANTOATE 2-REDUCTASE"/>
    <property type="match status" value="1"/>
</dbReference>
<dbReference type="SUPFAM" id="SSF51735">
    <property type="entry name" value="NAD(P)-binding Rossmann-fold domains"/>
    <property type="match status" value="1"/>
</dbReference>
<dbReference type="GO" id="GO:0008677">
    <property type="term" value="F:2-dehydropantoate 2-reductase activity"/>
    <property type="evidence" value="ECO:0007669"/>
    <property type="project" value="UniProtKB-EC"/>
</dbReference>
<evidence type="ECO:0000259" key="6">
    <source>
        <dbReference type="Pfam" id="PF02558"/>
    </source>
</evidence>
<comment type="catalytic activity">
    <reaction evidence="4">
        <text>6-phospho-D-gluconate + NADP(+) = D-ribulose 5-phosphate + CO2 + NADPH</text>
        <dbReference type="Rhea" id="RHEA:10116"/>
        <dbReference type="ChEBI" id="CHEBI:16526"/>
        <dbReference type="ChEBI" id="CHEBI:57783"/>
        <dbReference type="ChEBI" id="CHEBI:58121"/>
        <dbReference type="ChEBI" id="CHEBI:58349"/>
        <dbReference type="ChEBI" id="CHEBI:58759"/>
        <dbReference type="EC" id="1.1.1.44"/>
    </reaction>
</comment>
<dbReference type="EMBL" id="CP094348">
    <property type="protein sequence ID" value="UOB21539.1"/>
    <property type="molecule type" value="Genomic_DNA"/>
</dbReference>
<dbReference type="Proteomes" id="UP000830343">
    <property type="component" value="Chromosome"/>
</dbReference>
<dbReference type="InterPro" id="IPR051402">
    <property type="entry name" value="KPR-Related"/>
</dbReference>
<keyword evidence="5" id="KW-0566">Pantothenate biosynthesis</keyword>
<dbReference type="EC" id="1.1.1.169" evidence="5"/>
<organism evidence="8 9">
    <name type="scientific">Macrococcus armenti</name>
    <dbReference type="NCBI Taxonomy" id="2875764"/>
    <lineage>
        <taxon>Bacteria</taxon>
        <taxon>Bacillati</taxon>
        <taxon>Bacillota</taxon>
        <taxon>Bacilli</taxon>
        <taxon>Bacillales</taxon>
        <taxon>Staphylococcaceae</taxon>
        <taxon>Macrococcus</taxon>
    </lineage>
</organism>
<comment type="function">
    <text evidence="5">Catalyzes the NADPH-dependent reduction of ketopantoate into pantoic acid.</text>
</comment>
<dbReference type="SUPFAM" id="SSF48179">
    <property type="entry name" value="6-phosphogluconate dehydrogenase C-terminal domain-like"/>
    <property type="match status" value="1"/>
</dbReference>
<evidence type="ECO:0000313" key="8">
    <source>
        <dbReference type="EMBL" id="UOB21539.1"/>
    </source>
</evidence>